<feature type="region of interest" description="Disordered" evidence="7">
    <location>
        <begin position="443"/>
        <end position="538"/>
    </location>
</feature>
<organism evidence="10">
    <name type="scientific">Amphimedon queenslandica</name>
    <name type="common">Sponge</name>
    <dbReference type="NCBI Taxonomy" id="400682"/>
    <lineage>
        <taxon>Eukaryota</taxon>
        <taxon>Metazoa</taxon>
        <taxon>Porifera</taxon>
        <taxon>Demospongiae</taxon>
        <taxon>Heteroscleromorpha</taxon>
        <taxon>Haplosclerida</taxon>
        <taxon>Niphatidae</taxon>
        <taxon>Amphimedon</taxon>
    </lineage>
</organism>
<feature type="compositionally biased region" description="Polar residues" evidence="7">
    <location>
        <begin position="451"/>
        <end position="468"/>
    </location>
</feature>
<feature type="compositionally biased region" description="Basic and acidic residues" evidence="7">
    <location>
        <begin position="66"/>
        <end position="77"/>
    </location>
</feature>
<proteinExistence type="predicted"/>
<name>A0A1X7TSK8_AMPQE</name>
<dbReference type="InterPro" id="IPR050933">
    <property type="entry name" value="Circadian_TF"/>
</dbReference>
<dbReference type="Pfam" id="PF00010">
    <property type="entry name" value="HLH"/>
    <property type="match status" value="1"/>
</dbReference>
<dbReference type="eggNOG" id="KOG3561">
    <property type="taxonomic scope" value="Eukaryota"/>
</dbReference>
<evidence type="ECO:0000256" key="2">
    <source>
        <dbReference type="ARBA" id="ARBA00022737"/>
    </source>
</evidence>
<evidence type="ECO:0000256" key="7">
    <source>
        <dbReference type="SAM" id="MobiDB-lite"/>
    </source>
</evidence>
<dbReference type="InterPro" id="IPR036638">
    <property type="entry name" value="HLH_DNA-bd_sf"/>
</dbReference>
<evidence type="ECO:0000256" key="3">
    <source>
        <dbReference type="ARBA" id="ARBA00023015"/>
    </source>
</evidence>
<evidence type="ECO:0000313" key="10">
    <source>
        <dbReference type="EnsemblMetazoa" id="Aqu2.1.18085_001"/>
    </source>
</evidence>
<dbReference type="Gene3D" id="3.30.450.20">
    <property type="entry name" value="PAS domain"/>
    <property type="match status" value="2"/>
</dbReference>
<dbReference type="InterPro" id="IPR001067">
    <property type="entry name" value="Nuc_translocat"/>
</dbReference>
<dbReference type="OrthoDB" id="71302at2759"/>
<dbReference type="InterPro" id="IPR001610">
    <property type="entry name" value="PAC"/>
</dbReference>
<dbReference type="InterPro" id="IPR013767">
    <property type="entry name" value="PAS_fold"/>
</dbReference>
<feature type="domain" description="PAS" evidence="8">
    <location>
        <begin position="345"/>
        <end position="394"/>
    </location>
</feature>
<evidence type="ECO:0000259" key="9">
    <source>
        <dbReference type="PROSITE" id="PS50888"/>
    </source>
</evidence>
<dbReference type="Proteomes" id="UP000007879">
    <property type="component" value="Unassembled WGS sequence"/>
</dbReference>
<accession>A0A1X7TSK8</accession>
<feature type="domain" description="PAS" evidence="8">
    <location>
        <begin position="138"/>
        <end position="214"/>
    </location>
</feature>
<dbReference type="NCBIfam" id="TIGR00229">
    <property type="entry name" value="sensory_box"/>
    <property type="match status" value="1"/>
</dbReference>
<keyword evidence="6" id="KW-0539">Nucleus</keyword>
<keyword evidence="4" id="KW-0238">DNA-binding</keyword>
<dbReference type="SUPFAM" id="SSF47459">
    <property type="entry name" value="HLH, helix-loop-helix DNA-binding domain"/>
    <property type="match status" value="1"/>
</dbReference>
<dbReference type="GO" id="GO:0003700">
    <property type="term" value="F:DNA-binding transcription factor activity"/>
    <property type="evidence" value="ECO:0007669"/>
    <property type="project" value="InterPro"/>
</dbReference>
<dbReference type="KEGG" id="aqu:100635962"/>
<dbReference type="GO" id="GO:0046983">
    <property type="term" value="F:protein dimerization activity"/>
    <property type="evidence" value="ECO:0007669"/>
    <property type="project" value="InterPro"/>
</dbReference>
<dbReference type="SMART" id="SM00086">
    <property type="entry name" value="PAC"/>
    <property type="match status" value="1"/>
</dbReference>
<keyword evidence="11" id="KW-1185">Reference proteome</keyword>
<dbReference type="Pfam" id="PF14598">
    <property type="entry name" value="PAS_11"/>
    <property type="match status" value="1"/>
</dbReference>
<keyword evidence="3" id="KW-0805">Transcription regulation</keyword>
<dbReference type="GO" id="GO:0003677">
    <property type="term" value="F:DNA binding"/>
    <property type="evidence" value="ECO:0007669"/>
    <property type="project" value="UniProtKB-KW"/>
</dbReference>
<evidence type="ECO:0000256" key="5">
    <source>
        <dbReference type="ARBA" id="ARBA00023163"/>
    </source>
</evidence>
<dbReference type="FunCoup" id="A0A1X7TSK8">
    <property type="interactions" value="71"/>
</dbReference>
<feature type="region of interest" description="Disordered" evidence="7">
    <location>
        <begin position="45"/>
        <end position="77"/>
    </location>
</feature>
<dbReference type="InterPro" id="IPR011598">
    <property type="entry name" value="bHLH_dom"/>
</dbReference>
<reference evidence="10" key="2">
    <citation type="submission" date="2017-05" db="UniProtKB">
        <authorList>
            <consortium name="EnsemblMetazoa"/>
        </authorList>
    </citation>
    <scope>IDENTIFICATION</scope>
</reference>
<feature type="compositionally biased region" description="Polar residues" evidence="7">
    <location>
        <begin position="495"/>
        <end position="507"/>
    </location>
</feature>
<keyword evidence="5" id="KW-0804">Transcription</keyword>
<dbReference type="PRINTS" id="PR00785">
    <property type="entry name" value="NCTRNSLOCATR"/>
</dbReference>
<dbReference type="SUPFAM" id="SSF55785">
    <property type="entry name" value="PYP-like sensor domain (PAS domain)"/>
    <property type="match status" value="2"/>
</dbReference>
<dbReference type="EnsemblMetazoa" id="XM_020002375.1">
    <property type="protein sequence ID" value="XP_019857934.1"/>
    <property type="gene ID" value="LOC100635962"/>
</dbReference>
<evidence type="ECO:0000259" key="8">
    <source>
        <dbReference type="PROSITE" id="PS50112"/>
    </source>
</evidence>
<feature type="compositionally biased region" description="Low complexity" evidence="7">
    <location>
        <begin position="516"/>
        <end position="533"/>
    </location>
</feature>
<keyword evidence="2" id="KW-0677">Repeat</keyword>
<dbReference type="GO" id="GO:0005737">
    <property type="term" value="C:cytoplasm"/>
    <property type="evidence" value="ECO:0007669"/>
    <property type="project" value="InterPro"/>
</dbReference>
<protein>
    <submittedName>
        <fullName evidence="10">Uncharacterized protein</fullName>
    </submittedName>
</protein>
<feature type="domain" description="BHLH" evidence="9">
    <location>
        <begin position="68"/>
        <end position="121"/>
    </location>
</feature>
<dbReference type="AlphaFoldDB" id="A0A1X7TSK8"/>
<evidence type="ECO:0000313" key="11">
    <source>
        <dbReference type="Proteomes" id="UP000007879"/>
    </source>
</evidence>
<sequence length="628" mass="69651">MMTDPFMPGGKRPKLDFSQELMAGSHHPHPSIGSMMLPMLPLDHDRLSDDEESHRHKNMSGSKLSAEAKRSQHCEVEKRRREKMNRYMSELAQMIPACNAVPRKLDKLSILKMAVDHMKNLRGDPHCNSDYKPGFLTDDELKQLVVEAANGFMMIISCDKACVLFVSDTISDVLHEPAENWIGSTLYDLLHPKDIQKVKEQLASFDVEEALAANSKHNSSKSPLVMHPQSMNGLRRSFLCRVKRGQSIMASPDSTSSSNGTTDCESEKSITSSLPNQYAVLHCTGFIRNLTPAERQSLQVEKDANGACLVAVARLQHFGDSTSSACASSMLPSNDREFIARVGVDGRFSYIDPRVSNILGYLPQDLIGHNSYDYFHPDDMQKMIQLHHEAMKQRTPMPTVHYRFLSKDKKWVWLAMKAFSFVNPFSHQVEYVVCTNVVHTRSTGGEKSEQAQETVAQVDASKQSTSGPVNRGASGNRGGGGMKNNELTGLLPDLNWQQTSKSSSSGTIPPPLPAPSTSSQSLVDSQSSSVVTQPADTTVQENAVTAQRLVENYMKMTTPTPHRKDFNYGFPPGLFPAEVDLEGSAQAYHSLIDGLENCSDLQQLLNQVDADPFRSNNIFNELDLDIFD</sequence>
<dbReference type="InterPro" id="IPR000014">
    <property type="entry name" value="PAS"/>
</dbReference>
<dbReference type="CDD" id="cd11437">
    <property type="entry name" value="bHLH-PAS_ARNT_like"/>
    <property type="match status" value="1"/>
</dbReference>
<dbReference type="PROSITE" id="PS50888">
    <property type="entry name" value="BHLH"/>
    <property type="match status" value="1"/>
</dbReference>
<evidence type="ECO:0000256" key="1">
    <source>
        <dbReference type="ARBA" id="ARBA00004123"/>
    </source>
</evidence>
<dbReference type="SMART" id="SM00353">
    <property type="entry name" value="HLH"/>
    <property type="match status" value="1"/>
</dbReference>
<dbReference type="GO" id="GO:0005634">
    <property type="term" value="C:nucleus"/>
    <property type="evidence" value="ECO:0007669"/>
    <property type="project" value="UniProtKB-SubCell"/>
</dbReference>
<comment type="subcellular location">
    <subcellularLocation>
        <location evidence="1">Nucleus</location>
    </subcellularLocation>
</comment>
<dbReference type="Pfam" id="PF00989">
    <property type="entry name" value="PAS"/>
    <property type="match status" value="1"/>
</dbReference>
<dbReference type="SMART" id="SM00091">
    <property type="entry name" value="PAS"/>
    <property type="match status" value="2"/>
</dbReference>
<reference evidence="11" key="1">
    <citation type="journal article" date="2010" name="Nature">
        <title>The Amphimedon queenslandica genome and the evolution of animal complexity.</title>
        <authorList>
            <person name="Srivastava M."/>
            <person name="Simakov O."/>
            <person name="Chapman J."/>
            <person name="Fahey B."/>
            <person name="Gauthier M.E."/>
            <person name="Mitros T."/>
            <person name="Richards G.S."/>
            <person name="Conaco C."/>
            <person name="Dacre M."/>
            <person name="Hellsten U."/>
            <person name="Larroux C."/>
            <person name="Putnam N.H."/>
            <person name="Stanke M."/>
            <person name="Adamska M."/>
            <person name="Darling A."/>
            <person name="Degnan S.M."/>
            <person name="Oakley T.H."/>
            <person name="Plachetzki D.C."/>
            <person name="Zhai Y."/>
            <person name="Adamski M."/>
            <person name="Calcino A."/>
            <person name="Cummins S.F."/>
            <person name="Goodstein D.M."/>
            <person name="Harris C."/>
            <person name="Jackson D.J."/>
            <person name="Leys S.P."/>
            <person name="Shu S."/>
            <person name="Woodcroft B.J."/>
            <person name="Vervoort M."/>
            <person name="Kosik K.S."/>
            <person name="Manning G."/>
            <person name="Degnan B.M."/>
            <person name="Rokhsar D.S."/>
        </authorList>
    </citation>
    <scope>NUCLEOTIDE SEQUENCE [LARGE SCALE GENOMIC DNA]</scope>
</reference>
<dbReference type="CDD" id="cd00130">
    <property type="entry name" value="PAS"/>
    <property type="match status" value="2"/>
</dbReference>
<gene>
    <name evidence="10" type="primary">100635962</name>
</gene>
<evidence type="ECO:0000256" key="4">
    <source>
        <dbReference type="ARBA" id="ARBA00023125"/>
    </source>
</evidence>
<dbReference type="PANTHER" id="PTHR23042">
    <property type="entry name" value="CIRCADIAN PROTEIN CLOCK/ARNT/BMAL/PAS"/>
    <property type="match status" value="1"/>
</dbReference>
<dbReference type="EnsemblMetazoa" id="Aqu2.1.18085_001">
    <property type="protein sequence ID" value="Aqu2.1.18085_001"/>
    <property type="gene ID" value="Aqu2.1.18085"/>
</dbReference>
<dbReference type="GO" id="GO:0005667">
    <property type="term" value="C:transcription regulator complex"/>
    <property type="evidence" value="ECO:0007669"/>
    <property type="project" value="InterPro"/>
</dbReference>
<feature type="region of interest" description="Disordered" evidence="7">
    <location>
        <begin position="249"/>
        <end position="268"/>
    </location>
</feature>
<dbReference type="STRING" id="400682.A0A1X7TSK8"/>
<dbReference type="Gene3D" id="4.10.280.10">
    <property type="entry name" value="Helix-loop-helix DNA-binding domain"/>
    <property type="match status" value="1"/>
</dbReference>
<dbReference type="InParanoid" id="A0A1X7TSK8"/>
<dbReference type="PROSITE" id="PS50112">
    <property type="entry name" value="PAS"/>
    <property type="match status" value="2"/>
</dbReference>
<dbReference type="InterPro" id="IPR035965">
    <property type="entry name" value="PAS-like_dom_sf"/>
</dbReference>
<evidence type="ECO:0000256" key="6">
    <source>
        <dbReference type="ARBA" id="ARBA00023242"/>
    </source>
</evidence>